<dbReference type="AntiFam" id="ANF00149">
    <property type="entry name" value="Shadow ORF (opposite cshA)"/>
</dbReference>
<feature type="region of interest" description="Disordered" evidence="1">
    <location>
        <begin position="121"/>
        <end position="140"/>
    </location>
</feature>
<organism evidence="2">
    <name type="scientific">uncultured Arthrobacter sp</name>
    <dbReference type="NCBI Taxonomy" id="114050"/>
    <lineage>
        <taxon>Bacteria</taxon>
        <taxon>Bacillati</taxon>
        <taxon>Actinomycetota</taxon>
        <taxon>Actinomycetes</taxon>
        <taxon>Micrococcales</taxon>
        <taxon>Micrococcaceae</taxon>
        <taxon>Arthrobacter</taxon>
        <taxon>environmental samples</taxon>
    </lineage>
</organism>
<protein>
    <submittedName>
        <fullName evidence="2">Uncharacterized protein</fullName>
    </submittedName>
</protein>
<dbReference type="AlphaFoldDB" id="A0A6J4IS29"/>
<gene>
    <name evidence="2" type="ORF">AVDCRST_MAG83-2530</name>
</gene>
<reference evidence="2" key="1">
    <citation type="submission" date="2020-02" db="EMBL/GenBank/DDBJ databases">
        <authorList>
            <person name="Meier V. D."/>
        </authorList>
    </citation>
    <scope>NUCLEOTIDE SEQUENCE</scope>
    <source>
        <strain evidence="2">AVDCRST_MAG83</strain>
    </source>
</reference>
<name>A0A6J4IS29_9MICC</name>
<proteinExistence type="predicted"/>
<accession>A0A6J4IS29</accession>
<evidence type="ECO:0000256" key="1">
    <source>
        <dbReference type="SAM" id="MobiDB-lite"/>
    </source>
</evidence>
<sequence length="368" mass="37942">MRDVFDVDAAGRDLGGDQDVDLVTAEGAQRLLARALAEVAVDRAGRETAVDEFLRELRGGALGLGEDDGAAAAARLQDPCDNLGLIEVVGAVDDLADVLLGDALVLGIRGADVRGLGHVPAGHGDDGAGHGGGEQQRLAHRGRGGDQRFDVGQEAEVEHFVGLVEHHDLDVLEDQELLAVQVDQPARGADNDLDAALQRLDLRLVGPAAIDGDDARVALLRRGGEVAGDLDGEFAGGHDDEGLRCARDRKLVVAGVIGADDALQGGDAEAKGLAGSGLGLADDVVAAQGDRQGHRLDGEGVEDPGVGQRLHNVGADVEVGEGLGDLLVGFLGGDERVLDVDGVVAVIGKEVVRVRNRAVLSVQLHTVH</sequence>
<dbReference type="EMBL" id="CADCTE010000143">
    <property type="protein sequence ID" value="CAA9257679.1"/>
    <property type="molecule type" value="Genomic_DNA"/>
</dbReference>
<evidence type="ECO:0000313" key="2">
    <source>
        <dbReference type="EMBL" id="CAA9257679.1"/>
    </source>
</evidence>